<comment type="caution">
    <text evidence="1">The sequence shown here is derived from an EMBL/GenBank/DDBJ whole genome shotgun (WGS) entry which is preliminary data.</text>
</comment>
<organism evidence="1 2">
    <name type="scientific">Candidatus Uhrbacteria bacterium GW2011_GWD2_52_7</name>
    <dbReference type="NCBI Taxonomy" id="1618989"/>
    <lineage>
        <taxon>Bacteria</taxon>
        <taxon>Candidatus Uhriibacteriota</taxon>
    </lineage>
</organism>
<protein>
    <submittedName>
        <fullName evidence="1">Uncharacterized protein</fullName>
    </submittedName>
</protein>
<accession>A0A0G1XHF4</accession>
<reference evidence="1 2" key="1">
    <citation type="journal article" date="2015" name="Nature">
        <title>rRNA introns, odd ribosomes, and small enigmatic genomes across a large radiation of phyla.</title>
        <authorList>
            <person name="Brown C.T."/>
            <person name="Hug L.A."/>
            <person name="Thomas B.C."/>
            <person name="Sharon I."/>
            <person name="Castelle C.J."/>
            <person name="Singh A."/>
            <person name="Wilkins M.J."/>
            <person name="Williams K.H."/>
            <person name="Banfield J.F."/>
        </authorList>
    </citation>
    <scope>NUCLEOTIDE SEQUENCE [LARGE SCALE GENOMIC DNA]</scope>
</reference>
<dbReference type="EMBL" id="LCRD01000006">
    <property type="protein sequence ID" value="KKW30658.1"/>
    <property type="molecule type" value="Genomic_DNA"/>
</dbReference>
<name>A0A0G1XHF4_9BACT</name>
<evidence type="ECO:0000313" key="2">
    <source>
        <dbReference type="Proteomes" id="UP000034846"/>
    </source>
</evidence>
<dbReference type="Proteomes" id="UP000034846">
    <property type="component" value="Unassembled WGS sequence"/>
</dbReference>
<proteinExistence type="predicted"/>
<evidence type="ECO:0000313" key="1">
    <source>
        <dbReference type="EMBL" id="KKW30658.1"/>
    </source>
</evidence>
<gene>
    <name evidence="1" type="ORF">UY72_C0006G0009</name>
</gene>
<dbReference type="AlphaFoldDB" id="A0A0G1XHF4"/>
<sequence length="201" mass="23481">MPFQSEQPHTRVNPMQTYQVKEGVSLNQIAPKVIALAKQTNEPVTFTFNGIELIAQPKETTVQDLKNMYAAQLEVNSALYNSEMQKELQNMQRLMDEGMVKLKTLDFTDLYAVVMWIYSIHEAADYIGVVRPWREILAVFMMHGYEPKHSTERTKKELADEHVFAVHIIEQTLDFLVKEPHALHQIVSFKIEEYQRRFPRN</sequence>